<dbReference type="NCBIfam" id="TIGR01499">
    <property type="entry name" value="folC"/>
    <property type="match status" value="1"/>
</dbReference>
<dbReference type="InterPro" id="IPR004101">
    <property type="entry name" value="Mur_ligase_C"/>
</dbReference>
<dbReference type="EMBL" id="DVFJ01000011">
    <property type="protein sequence ID" value="HIQ71376.1"/>
    <property type="molecule type" value="Genomic_DNA"/>
</dbReference>
<comment type="similarity">
    <text evidence="2 11">Belongs to the folylpolyglutamate synthase family.</text>
</comment>
<dbReference type="InterPro" id="IPR036615">
    <property type="entry name" value="Mur_ligase_C_dom_sf"/>
</dbReference>
<evidence type="ECO:0000256" key="9">
    <source>
        <dbReference type="ARBA" id="ARBA00030592"/>
    </source>
</evidence>
<dbReference type="Gene3D" id="3.90.190.20">
    <property type="entry name" value="Mur ligase, C-terminal domain"/>
    <property type="match status" value="1"/>
</dbReference>
<dbReference type="GO" id="GO:0005524">
    <property type="term" value="F:ATP binding"/>
    <property type="evidence" value="ECO:0007669"/>
    <property type="project" value="UniProtKB-KW"/>
</dbReference>
<proteinExistence type="inferred from homology"/>
<evidence type="ECO:0000256" key="7">
    <source>
        <dbReference type="ARBA" id="ARBA00022840"/>
    </source>
</evidence>
<dbReference type="AlphaFoldDB" id="A0A9D1CQ01"/>
<dbReference type="InterPro" id="IPR036565">
    <property type="entry name" value="Mur-like_cat_sf"/>
</dbReference>
<evidence type="ECO:0000313" key="15">
    <source>
        <dbReference type="Proteomes" id="UP000886887"/>
    </source>
</evidence>
<dbReference type="PANTHER" id="PTHR11136:SF0">
    <property type="entry name" value="DIHYDROFOLATE SYNTHETASE-RELATED"/>
    <property type="match status" value="1"/>
</dbReference>
<dbReference type="SUPFAM" id="SSF53623">
    <property type="entry name" value="MurD-like peptide ligases, catalytic domain"/>
    <property type="match status" value="1"/>
</dbReference>
<evidence type="ECO:0000256" key="6">
    <source>
        <dbReference type="ARBA" id="ARBA00022741"/>
    </source>
</evidence>
<dbReference type="PANTHER" id="PTHR11136">
    <property type="entry name" value="FOLYLPOLYGLUTAMATE SYNTHASE-RELATED"/>
    <property type="match status" value="1"/>
</dbReference>
<feature type="domain" description="Mur ligase C-terminal" evidence="12">
    <location>
        <begin position="295"/>
        <end position="412"/>
    </location>
</feature>
<evidence type="ECO:0000256" key="10">
    <source>
        <dbReference type="ARBA" id="ARBA00047493"/>
    </source>
</evidence>
<dbReference type="Gene3D" id="3.40.1190.10">
    <property type="entry name" value="Mur-like, catalytic domain"/>
    <property type="match status" value="1"/>
</dbReference>
<reference evidence="14" key="1">
    <citation type="submission" date="2020-10" db="EMBL/GenBank/DDBJ databases">
        <authorList>
            <person name="Gilroy R."/>
        </authorList>
    </citation>
    <scope>NUCLEOTIDE SEQUENCE</scope>
    <source>
        <strain evidence="14">ChiSxjej2B14-6234</strain>
    </source>
</reference>
<gene>
    <name evidence="14" type="ORF">IAB73_04095</name>
</gene>
<evidence type="ECO:0000256" key="4">
    <source>
        <dbReference type="ARBA" id="ARBA00022598"/>
    </source>
</evidence>
<evidence type="ECO:0000256" key="1">
    <source>
        <dbReference type="ARBA" id="ARBA00001946"/>
    </source>
</evidence>
<dbReference type="GO" id="GO:0004326">
    <property type="term" value="F:tetrahydrofolylpolyglutamate synthase activity"/>
    <property type="evidence" value="ECO:0007669"/>
    <property type="project" value="UniProtKB-EC"/>
</dbReference>
<comment type="catalytic activity">
    <reaction evidence="10">
        <text>(6S)-5,6,7,8-tetrahydrofolyl-(gamma-L-Glu)(n) + L-glutamate + ATP = (6S)-5,6,7,8-tetrahydrofolyl-(gamma-L-Glu)(n+1) + ADP + phosphate + H(+)</text>
        <dbReference type="Rhea" id="RHEA:10580"/>
        <dbReference type="Rhea" id="RHEA-COMP:14738"/>
        <dbReference type="Rhea" id="RHEA-COMP:14740"/>
        <dbReference type="ChEBI" id="CHEBI:15378"/>
        <dbReference type="ChEBI" id="CHEBI:29985"/>
        <dbReference type="ChEBI" id="CHEBI:30616"/>
        <dbReference type="ChEBI" id="CHEBI:43474"/>
        <dbReference type="ChEBI" id="CHEBI:141005"/>
        <dbReference type="ChEBI" id="CHEBI:456216"/>
        <dbReference type="EC" id="6.3.2.17"/>
    </reaction>
</comment>
<evidence type="ECO:0000256" key="8">
    <source>
        <dbReference type="ARBA" id="ARBA00022842"/>
    </source>
</evidence>
<comment type="cofactor">
    <cofactor evidence="1">
        <name>Mg(2+)</name>
        <dbReference type="ChEBI" id="CHEBI:18420"/>
    </cofactor>
</comment>
<dbReference type="GO" id="GO:0046872">
    <property type="term" value="F:metal ion binding"/>
    <property type="evidence" value="ECO:0007669"/>
    <property type="project" value="UniProtKB-KW"/>
</dbReference>
<dbReference type="InterPro" id="IPR018109">
    <property type="entry name" value="Folylpolyglutamate_synth_CS"/>
</dbReference>
<dbReference type="SUPFAM" id="SSF53244">
    <property type="entry name" value="MurD-like peptide ligases, peptide-binding domain"/>
    <property type="match status" value="1"/>
</dbReference>
<comment type="caution">
    <text evidence="14">The sequence shown here is derived from an EMBL/GenBank/DDBJ whole genome shotgun (WGS) entry which is preliminary data.</text>
</comment>
<sequence>MKTVQEAVAYIHSLYATGEKHGLDNMRALLARLGDPQAGLAMAHVAGTNGKGSTCATLEAILRAAGLRTGLYTSPYLQRYNERIRIDGEPIGDEALTALVRDTAPAVEALAAQNIRVTEFEYGTALALCAFARAQVDVAVIEVGLGGRLDPTNVIRPLVCAVTAVGMDHMQLLGDTIEQIAAEKAGIVKPGVPVVIARMDERAQRVIERAAGAANAPALTLNGSEAVCLSAGARKQRVRFRIGDFLLDDAQLALPGAHQLDNAACALACALRLRERFDIPDGALREGLACVRWPGRLEWMGNVLLDGAHNPQGVGALCAYLQKYLDPARTVLLTGMLADKDVTGMCAQLADRARQVVTVAPPVPRAMDAQELAERLRQAGAARVTPCEDVREALELARSLAAQGDAVVCAGSLYLIGALRTLLEEREHGI</sequence>
<dbReference type="FunFam" id="3.40.1190.10:FF:000011">
    <property type="entry name" value="Folylpolyglutamate synthase/dihydrofolate synthase"/>
    <property type="match status" value="1"/>
</dbReference>
<dbReference type="PROSITE" id="PS01012">
    <property type="entry name" value="FOLYLPOLYGLU_SYNT_2"/>
    <property type="match status" value="1"/>
</dbReference>
<evidence type="ECO:0000313" key="14">
    <source>
        <dbReference type="EMBL" id="HIQ71376.1"/>
    </source>
</evidence>
<evidence type="ECO:0000256" key="2">
    <source>
        <dbReference type="ARBA" id="ARBA00008276"/>
    </source>
</evidence>
<reference evidence="14" key="2">
    <citation type="journal article" date="2021" name="PeerJ">
        <title>Extensive microbial diversity within the chicken gut microbiome revealed by metagenomics and culture.</title>
        <authorList>
            <person name="Gilroy R."/>
            <person name="Ravi A."/>
            <person name="Getino M."/>
            <person name="Pursley I."/>
            <person name="Horton D.L."/>
            <person name="Alikhan N.F."/>
            <person name="Baker D."/>
            <person name="Gharbi K."/>
            <person name="Hall N."/>
            <person name="Watson M."/>
            <person name="Adriaenssens E.M."/>
            <person name="Foster-Nyarko E."/>
            <person name="Jarju S."/>
            <person name="Secka A."/>
            <person name="Antonio M."/>
            <person name="Oren A."/>
            <person name="Chaudhuri R.R."/>
            <person name="La Ragione R."/>
            <person name="Hildebrand F."/>
            <person name="Pallen M.J."/>
        </authorList>
    </citation>
    <scope>NUCLEOTIDE SEQUENCE</scope>
    <source>
        <strain evidence="14">ChiSxjej2B14-6234</strain>
    </source>
</reference>
<evidence type="ECO:0000256" key="11">
    <source>
        <dbReference type="PIRNR" id="PIRNR001563"/>
    </source>
</evidence>
<evidence type="ECO:0000256" key="5">
    <source>
        <dbReference type="ARBA" id="ARBA00022723"/>
    </source>
</evidence>
<dbReference type="InterPro" id="IPR001645">
    <property type="entry name" value="Folylpolyglutamate_synth"/>
</dbReference>
<feature type="domain" description="Mur ligase central" evidence="13">
    <location>
        <begin position="45"/>
        <end position="270"/>
    </location>
</feature>
<evidence type="ECO:0000259" key="13">
    <source>
        <dbReference type="Pfam" id="PF08245"/>
    </source>
</evidence>
<dbReference type="EC" id="6.3.2.17" evidence="3"/>
<dbReference type="Pfam" id="PF02875">
    <property type="entry name" value="Mur_ligase_C"/>
    <property type="match status" value="1"/>
</dbReference>
<keyword evidence="6 11" id="KW-0547">Nucleotide-binding</keyword>
<dbReference type="InterPro" id="IPR013221">
    <property type="entry name" value="Mur_ligase_cen"/>
</dbReference>
<dbReference type="GO" id="GO:0005737">
    <property type="term" value="C:cytoplasm"/>
    <property type="evidence" value="ECO:0007669"/>
    <property type="project" value="TreeGrafter"/>
</dbReference>
<accession>A0A9D1CQ01</accession>
<keyword evidence="5" id="KW-0479">Metal-binding</keyword>
<dbReference type="Pfam" id="PF08245">
    <property type="entry name" value="Mur_ligase_M"/>
    <property type="match status" value="1"/>
</dbReference>
<keyword evidence="8" id="KW-0460">Magnesium</keyword>
<keyword evidence="7 11" id="KW-0067">ATP-binding</keyword>
<organism evidence="14 15">
    <name type="scientific">Candidatus Onthenecus intestinigallinarum</name>
    <dbReference type="NCBI Taxonomy" id="2840875"/>
    <lineage>
        <taxon>Bacteria</taxon>
        <taxon>Bacillati</taxon>
        <taxon>Bacillota</taxon>
        <taxon>Clostridia</taxon>
        <taxon>Eubacteriales</taxon>
        <taxon>Candidatus Onthenecus</taxon>
    </lineage>
</organism>
<dbReference type="GO" id="GO:0008841">
    <property type="term" value="F:dihydrofolate synthase activity"/>
    <property type="evidence" value="ECO:0007669"/>
    <property type="project" value="TreeGrafter"/>
</dbReference>
<dbReference type="Proteomes" id="UP000886887">
    <property type="component" value="Unassembled WGS sequence"/>
</dbReference>
<dbReference type="PIRSF" id="PIRSF001563">
    <property type="entry name" value="Folylpolyglu_synth"/>
    <property type="match status" value="1"/>
</dbReference>
<evidence type="ECO:0000259" key="12">
    <source>
        <dbReference type="Pfam" id="PF02875"/>
    </source>
</evidence>
<name>A0A9D1CQ01_9FIRM</name>
<evidence type="ECO:0000256" key="3">
    <source>
        <dbReference type="ARBA" id="ARBA00013025"/>
    </source>
</evidence>
<keyword evidence="4 11" id="KW-0436">Ligase</keyword>
<protein>
    <recommendedName>
        <fullName evidence="3">tetrahydrofolate synthase</fullName>
        <ecNumber evidence="3">6.3.2.17</ecNumber>
    </recommendedName>
    <alternativeName>
        <fullName evidence="9">Tetrahydrofolylpolyglutamate synthase</fullName>
    </alternativeName>
</protein>